<keyword evidence="1" id="KW-0812">Transmembrane</keyword>
<gene>
    <name evidence="3" type="ORF">E4K62_13385</name>
</gene>
<keyword evidence="4" id="KW-1185">Reference proteome</keyword>
<feature type="transmembrane region" description="Helical" evidence="1">
    <location>
        <begin position="269"/>
        <end position="290"/>
    </location>
</feature>
<feature type="signal peptide" evidence="2">
    <location>
        <begin position="1"/>
        <end position="25"/>
    </location>
</feature>
<evidence type="ECO:0000256" key="2">
    <source>
        <dbReference type="SAM" id="SignalP"/>
    </source>
</evidence>
<protein>
    <submittedName>
        <fullName evidence="3">Uncharacterized protein</fullName>
    </submittedName>
</protein>
<proteinExistence type="predicted"/>
<evidence type="ECO:0000313" key="3">
    <source>
        <dbReference type="EMBL" id="QBR89581.1"/>
    </source>
</evidence>
<evidence type="ECO:0000313" key="4">
    <source>
        <dbReference type="Proteomes" id="UP000295748"/>
    </source>
</evidence>
<keyword evidence="2" id="KW-0732">Signal</keyword>
<dbReference type="RefSeq" id="WP_135068224.1">
    <property type="nucleotide sequence ID" value="NZ_CP038266.1"/>
</dbReference>
<reference evidence="3 4" key="1">
    <citation type="submission" date="2019-03" db="EMBL/GenBank/DDBJ databases">
        <authorList>
            <person name="Dong K."/>
        </authorList>
    </citation>
    <scope>NUCLEOTIDE SEQUENCE [LARGE SCALE GENOMIC DNA]</scope>
    <source>
        <strain evidence="4">dk512</strain>
    </source>
</reference>
<keyword evidence="1" id="KW-1133">Transmembrane helix</keyword>
<accession>A0ABX5STU6</accession>
<sequence length="296" mass="32080">MRAPHLITAGIIVATALAVPTSAVAAPAPPPAEFLTEGEVELHTATESDDDFDPGTVYWEVQIQWSDGIPAYVATWERSEGTWASVDEVKAHFAAAGAVDTITESRQCQLSRIREIAAGTSSYEEFHALSGVSGEGWQLAPDTWKEINEACAYEYEKDWEWAWERTPSVRDEDTGIATVRIPIDVIGPGEHELFAMSYGFSYEPSADLDELCRIHTWPDGHWASRTCRFEWREPATTTVIVPEPPSAAPTDAPAADAQESSAGLSVTPVLVGAGVGLVVVAGVAVLIVVMRRRTRS</sequence>
<dbReference type="Proteomes" id="UP000295748">
    <property type="component" value="Chromosome"/>
</dbReference>
<keyword evidence="1" id="KW-0472">Membrane</keyword>
<dbReference type="EMBL" id="CP038266">
    <property type="protein sequence ID" value="QBR89581.1"/>
    <property type="molecule type" value="Genomic_DNA"/>
</dbReference>
<organism evidence="3 4">
    <name type="scientific">Microbacterium wangchenii</name>
    <dbReference type="NCBI Taxonomy" id="2541726"/>
    <lineage>
        <taxon>Bacteria</taxon>
        <taxon>Bacillati</taxon>
        <taxon>Actinomycetota</taxon>
        <taxon>Actinomycetes</taxon>
        <taxon>Micrococcales</taxon>
        <taxon>Microbacteriaceae</taxon>
        <taxon>Microbacterium</taxon>
    </lineage>
</organism>
<feature type="chain" id="PRO_5045697780" evidence="2">
    <location>
        <begin position="26"/>
        <end position="296"/>
    </location>
</feature>
<evidence type="ECO:0000256" key="1">
    <source>
        <dbReference type="SAM" id="Phobius"/>
    </source>
</evidence>
<name>A0ABX5STU6_9MICO</name>